<dbReference type="AlphaFoldDB" id="A0A0T7JK08"/>
<dbReference type="PANTHER" id="PTHR30461">
    <property type="entry name" value="DNA-INVERTASE FROM LAMBDOID PROPHAGE"/>
    <property type="match status" value="1"/>
</dbReference>
<evidence type="ECO:0000313" key="3">
    <source>
        <dbReference type="EMBL" id="VKB72515.1"/>
    </source>
</evidence>
<dbReference type="Proteomes" id="UP000358702">
    <property type="component" value="Unassembled WGS sequence"/>
</dbReference>
<dbReference type="InterPro" id="IPR006119">
    <property type="entry name" value="Resolv_N"/>
</dbReference>
<dbReference type="Gene3D" id="3.40.50.1390">
    <property type="entry name" value="Resolvase, N-terminal catalytic domain"/>
    <property type="match status" value="1"/>
</dbReference>
<dbReference type="PANTHER" id="PTHR30461:SF23">
    <property type="entry name" value="DNA RECOMBINASE-RELATED"/>
    <property type="match status" value="1"/>
</dbReference>
<feature type="domain" description="Resolvase/invertase-type recombinase catalytic" evidence="1">
    <location>
        <begin position="7"/>
        <end position="130"/>
    </location>
</feature>
<evidence type="ECO:0000259" key="1">
    <source>
        <dbReference type="PROSITE" id="PS51736"/>
    </source>
</evidence>
<dbReference type="SUPFAM" id="SSF53041">
    <property type="entry name" value="Resolvase-like"/>
    <property type="match status" value="1"/>
</dbReference>
<evidence type="ECO:0000313" key="5">
    <source>
        <dbReference type="Proteomes" id="UP000358702"/>
    </source>
</evidence>
<dbReference type="SMART" id="SM00857">
    <property type="entry name" value="Resolvase"/>
    <property type="match status" value="1"/>
</dbReference>
<accession>A0A0T7JK08</accession>
<reference evidence="3 5" key="2">
    <citation type="submission" date="2019-04" db="EMBL/GenBank/DDBJ databases">
        <authorList>
            <consortium name="Pathogen Informatics"/>
        </authorList>
    </citation>
    <scope>NUCLEOTIDE SEQUENCE [LARGE SCALE GENOMIC DNA]</scope>
    <source>
        <strain evidence="3 5">GPSC21</strain>
    </source>
</reference>
<protein>
    <submittedName>
        <fullName evidence="2">Resolvase family site-specific recombinase</fullName>
    </submittedName>
    <submittedName>
        <fullName evidence="3">Site-specific DNA recombinase</fullName>
    </submittedName>
</protein>
<evidence type="ECO:0000313" key="4">
    <source>
        <dbReference type="Proteomes" id="UP000043005"/>
    </source>
</evidence>
<dbReference type="GO" id="GO:0003677">
    <property type="term" value="F:DNA binding"/>
    <property type="evidence" value="ECO:0007669"/>
    <property type="project" value="InterPro"/>
</dbReference>
<organism evidence="3 5">
    <name type="scientific">Streptococcus pneumoniae</name>
    <dbReference type="NCBI Taxonomy" id="1313"/>
    <lineage>
        <taxon>Bacteria</taxon>
        <taxon>Bacillati</taxon>
        <taxon>Bacillota</taxon>
        <taxon>Bacilli</taxon>
        <taxon>Lactobacillales</taxon>
        <taxon>Streptococcaceae</taxon>
        <taxon>Streptococcus</taxon>
    </lineage>
</organism>
<reference evidence="2 4" key="1">
    <citation type="submission" date="2015-03" db="EMBL/GenBank/DDBJ databases">
        <authorList>
            <consortium name="Pathogen Informatics"/>
            <person name="Murphy D."/>
        </authorList>
    </citation>
    <scope>NUCLEOTIDE SEQUENCE [LARGE SCALE GENOMIC DNA]</scope>
    <source>
        <strain evidence="2 4">SMRU1873</strain>
    </source>
</reference>
<evidence type="ECO:0000313" key="2">
    <source>
        <dbReference type="EMBL" id="CJA49794.1"/>
    </source>
</evidence>
<dbReference type="Proteomes" id="UP000043005">
    <property type="component" value="Unassembled WGS sequence"/>
</dbReference>
<dbReference type="InterPro" id="IPR050639">
    <property type="entry name" value="SSR_resolvase"/>
</dbReference>
<comment type="caution">
    <text evidence="3">The sequence shown here is derived from an EMBL/GenBank/DDBJ whole genome shotgun (WGS) entry which is preliminary data.</text>
</comment>
<name>A0A0T7JK08_STREE</name>
<dbReference type="EMBL" id="CAANCB010000009">
    <property type="protein sequence ID" value="VKB72515.1"/>
    <property type="molecule type" value="Genomic_DNA"/>
</dbReference>
<dbReference type="PROSITE" id="PS51736">
    <property type="entry name" value="RECOMBINASES_3"/>
    <property type="match status" value="1"/>
</dbReference>
<dbReference type="InterPro" id="IPR036162">
    <property type="entry name" value="Resolvase-like_N_sf"/>
</dbReference>
<dbReference type="EMBL" id="CKTV01000027">
    <property type="protein sequence ID" value="CJA49794.1"/>
    <property type="molecule type" value="Genomic_DNA"/>
</dbReference>
<dbReference type="Pfam" id="PF00239">
    <property type="entry name" value="Resolvase"/>
    <property type="match status" value="1"/>
</dbReference>
<dbReference type="CDD" id="cd00338">
    <property type="entry name" value="Ser_Recombinase"/>
    <property type="match status" value="1"/>
</dbReference>
<dbReference type="GO" id="GO:0000150">
    <property type="term" value="F:DNA strand exchange activity"/>
    <property type="evidence" value="ECO:0007669"/>
    <property type="project" value="InterPro"/>
</dbReference>
<gene>
    <name evidence="2" type="ORF">ERS021383_01570</name>
    <name evidence="3" type="ORF">SAMEA3353631_01716</name>
</gene>
<sequence>MSKEKIKVYLYTRVSTSIQIEGYSLEAQKSRMKAFAIYNDYEIVGEYEDAGKSGKSIEGRIQFNRMMEDIKSGKDGVSFVLVFKLSRFARNAADVLSTLQIMQDYGVNLICVEDGIDSSKDAGKLMISVL</sequence>
<proteinExistence type="predicted"/>